<evidence type="ECO:0000313" key="3">
    <source>
        <dbReference type="EMBL" id="QTR02240.1"/>
    </source>
</evidence>
<reference evidence="3" key="1">
    <citation type="submission" date="2021-04" db="EMBL/GenBank/DDBJ databases">
        <title>Saccharothrix algeriensis WGS.</title>
        <authorList>
            <person name="Stuskova K."/>
            <person name="Hakalova E."/>
            <person name="Tebbal A.B."/>
            <person name="Eichmeier A."/>
        </authorList>
    </citation>
    <scope>NUCLEOTIDE SEQUENCE</scope>
    <source>
        <strain evidence="3">NRRL B-24137</strain>
    </source>
</reference>
<feature type="domain" description="Lantibiotic dehydratase N-terminal" evidence="2">
    <location>
        <begin position="21"/>
        <end position="82"/>
    </location>
</feature>
<dbReference type="Pfam" id="PF04738">
    <property type="entry name" value="Lant_dehydr_N"/>
    <property type="match status" value="1"/>
</dbReference>
<feature type="non-terminal residue" evidence="3">
    <location>
        <position position="1"/>
    </location>
</feature>
<evidence type="ECO:0000259" key="2">
    <source>
        <dbReference type="Pfam" id="PF04738"/>
    </source>
</evidence>
<proteinExistence type="predicted"/>
<organism evidence="3 4">
    <name type="scientific">Saccharothrix algeriensis</name>
    <dbReference type="NCBI Taxonomy" id="173560"/>
    <lineage>
        <taxon>Bacteria</taxon>
        <taxon>Bacillati</taxon>
        <taxon>Actinomycetota</taxon>
        <taxon>Actinomycetes</taxon>
        <taxon>Pseudonocardiales</taxon>
        <taxon>Pseudonocardiaceae</taxon>
        <taxon>Saccharothrix</taxon>
    </lineage>
</organism>
<feature type="region of interest" description="Disordered" evidence="1">
    <location>
        <begin position="70"/>
        <end position="95"/>
    </location>
</feature>
<dbReference type="Proteomes" id="UP000671828">
    <property type="component" value="Chromosome"/>
</dbReference>
<gene>
    <name evidence="3" type="ORF">J7S33_24065</name>
</gene>
<evidence type="ECO:0000256" key="1">
    <source>
        <dbReference type="SAM" id="MobiDB-lite"/>
    </source>
</evidence>
<name>A0A8T8HVL2_9PSEU</name>
<dbReference type="InterPro" id="IPR006827">
    <property type="entry name" value="Lant_deHydtase_N"/>
</dbReference>
<dbReference type="AlphaFoldDB" id="A0A8T8HVL2"/>
<accession>A0A8T8HVL2</accession>
<evidence type="ECO:0000313" key="4">
    <source>
        <dbReference type="Proteomes" id="UP000671828"/>
    </source>
</evidence>
<dbReference type="EMBL" id="CP072788">
    <property type="protein sequence ID" value="QTR02240.1"/>
    <property type="molecule type" value="Genomic_DNA"/>
</dbReference>
<sequence length="115" mass="12376">PDPDDEKDCRSWLVEAWPLPGIAPAIRHASPVLATRVEKILSGDAVSARDVRRATLSVVRYVLRARGRPTTYGSRSPFVSTASPDRRSLGYRPSPCRACGDALAPPGRATPGGLR</sequence>
<protein>
    <submittedName>
        <fullName evidence="3">Lantibiotic dehydratase</fullName>
    </submittedName>
</protein>
<feature type="compositionally biased region" description="Polar residues" evidence="1">
    <location>
        <begin position="71"/>
        <end position="83"/>
    </location>
</feature>